<dbReference type="Proteomes" id="UP001163739">
    <property type="component" value="Chromosome"/>
</dbReference>
<keyword evidence="1" id="KW-1133">Transmembrane helix</keyword>
<accession>A0ABY6N565</accession>
<organism evidence="2 3">
    <name type="scientific">Alkalimarinus alittae</name>
    <dbReference type="NCBI Taxonomy" id="2961619"/>
    <lineage>
        <taxon>Bacteria</taxon>
        <taxon>Pseudomonadati</taxon>
        <taxon>Pseudomonadota</taxon>
        <taxon>Gammaproteobacteria</taxon>
        <taxon>Alteromonadales</taxon>
        <taxon>Alteromonadaceae</taxon>
        <taxon>Alkalimarinus</taxon>
    </lineage>
</organism>
<keyword evidence="1" id="KW-0812">Transmembrane</keyword>
<dbReference type="Pfam" id="PF14110">
    <property type="entry name" value="DUF4282"/>
    <property type="match status" value="1"/>
</dbReference>
<feature type="transmembrane region" description="Helical" evidence="1">
    <location>
        <begin position="44"/>
        <end position="68"/>
    </location>
</feature>
<dbReference type="InterPro" id="IPR025557">
    <property type="entry name" value="DUF4282"/>
</dbReference>
<keyword evidence="3" id="KW-1185">Reference proteome</keyword>
<evidence type="ECO:0000256" key="1">
    <source>
        <dbReference type="SAM" id="Phobius"/>
    </source>
</evidence>
<proteinExistence type="predicted"/>
<protein>
    <submittedName>
        <fullName evidence="2">DUF4282 domain-containing protein</fullName>
    </submittedName>
</protein>
<keyword evidence="1" id="KW-0472">Membrane</keyword>
<evidence type="ECO:0000313" key="3">
    <source>
        <dbReference type="Proteomes" id="UP001163739"/>
    </source>
</evidence>
<gene>
    <name evidence="2" type="ORF">NKI27_05375</name>
</gene>
<dbReference type="EMBL" id="CP100390">
    <property type="protein sequence ID" value="UZE97180.1"/>
    <property type="molecule type" value="Genomic_DNA"/>
</dbReference>
<name>A0ABY6N565_9ALTE</name>
<evidence type="ECO:0000313" key="2">
    <source>
        <dbReference type="EMBL" id="UZE97180.1"/>
    </source>
</evidence>
<dbReference type="RefSeq" id="WP_265048660.1">
    <property type="nucleotide sequence ID" value="NZ_CP100390.1"/>
</dbReference>
<reference evidence="2" key="1">
    <citation type="submission" date="2022-06" db="EMBL/GenBank/DDBJ databases">
        <title>Alkalimarinus sp. nov., isolated from gut of a Alitta virens.</title>
        <authorList>
            <person name="Yang A.I."/>
            <person name="Shin N.-R."/>
        </authorList>
    </citation>
    <scope>NUCLEOTIDE SEQUENCE</scope>
    <source>
        <strain evidence="2">A2M4</strain>
    </source>
</reference>
<feature type="transmembrane region" description="Helical" evidence="1">
    <location>
        <begin position="18"/>
        <end position="38"/>
    </location>
</feature>
<sequence>MTSLFTFKTLITPKIIPIFYWLGLIANAIGAFKIASMFGGVGLFAGIASFIFGFISIRIGCELLIVLFRINESLKTVETLKLSETLQDKG</sequence>